<feature type="chain" id="PRO_5046080199" evidence="2">
    <location>
        <begin position="32"/>
        <end position="108"/>
    </location>
</feature>
<dbReference type="EMBL" id="JAYLLH010000003">
    <property type="protein sequence ID" value="MEC3860331.1"/>
    <property type="molecule type" value="Genomic_DNA"/>
</dbReference>
<evidence type="ECO:0000313" key="4">
    <source>
        <dbReference type="Proteomes" id="UP001348149"/>
    </source>
</evidence>
<keyword evidence="4" id="KW-1185">Reference proteome</keyword>
<gene>
    <name evidence="3" type="ORF">VK792_03465</name>
</gene>
<keyword evidence="2" id="KW-0732">Signal</keyword>
<evidence type="ECO:0000313" key="3">
    <source>
        <dbReference type="EMBL" id="MEC3860331.1"/>
    </source>
</evidence>
<evidence type="ECO:0000256" key="2">
    <source>
        <dbReference type="SAM" id="SignalP"/>
    </source>
</evidence>
<protein>
    <submittedName>
        <fullName evidence="3">Uncharacterized protein</fullName>
    </submittedName>
</protein>
<accession>A0ABU6HEA8</accession>
<dbReference type="Proteomes" id="UP001348149">
    <property type="component" value="Unassembled WGS sequence"/>
</dbReference>
<comment type="caution">
    <text evidence="3">The sequence shown here is derived from an EMBL/GenBank/DDBJ whole genome shotgun (WGS) entry which is preliminary data.</text>
</comment>
<feature type="signal peptide" evidence="2">
    <location>
        <begin position="1"/>
        <end position="31"/>
    </location>
</feature>
<reference evidence="3 4" key="1">
    <citation type="submission" date="2024-01" db="EMBL/GenBank/DDBJ databases">
        <title>Mesobacterium rodlantinim sp. nov., isolated from shallow sea hydrothermal systems off Kueishantao Island.</title>
        <authorList>
            <person name="Su Z."/>
            <person name="Tang K."/>
        </authorList>
    </citation>
    <scope>NUCLEOTIDE SEQUENCE [LARGE SCALE GENOMIC DNA]</scope>
    <source>
        <strain evidence="3 4">TK19101</strain>
    </source>
</reference>
<feature type="region of interest" description="Disordered" evidence="1">
    <location>
        <begin position="61"/>
        <end position="99"/>
    </location>
</feature>
<sequence length="108" mass="11566">MKLRPKKPLWVRLASKALSMALVLAMSQALIRDPQVMAALQNAAIRVGEFVATEIAYREAQKQGQVPRSPQAAAPQPRAVAVDVPPSGVRVNRPGTGEGGFKRVIVGQ</sequence>
<proteinExistence type="predicted"/>
<name>A0ABU6HEA8_9RHOB</name>
<evidence type="ECO:0000256" key="1">
    <source>
        <dbReference type="SAM" id="MobiDB-lite"/>
    </source>
</evidence>
<feature type="compositionally biased region" description="Low complexity" evidence="1">
    <location>
        <begin position="65"/>
        <end position="86"/>
    </location>
</feature>
<organism evidence="3 4">
    <name type="scientific">Mesobacterium hydrothermale</name>
    <dbReference type="NCBI Taxonomy" id="3111907"/>
    <lineage>
        <taxon>Bacteria</taxon>
        <taxon>Pseudomonadati</taxon>
        <taxon>Pseudomonadota</taxon>
        <taxon>Alphaproteobacteria</taxon>
        <taxon>Rhodobacterales</taxon>
        <taxon>Roseobacteraceae</taxon>
        <taxon>Mesobacterium</taxon>
    </lineage>
</organism>
<dbReference type="RefSeq" id="WP_326295955.1">
    <property type="nucleotide sequence ID" value="NZ_JAYLLH010000003.1"/>
</dbReference>